<sequence>MSTTDTDVVGAITLTEGELDPYITHADTRHRLTGPGLPSDGTLLDFGGLREHGLRRVAELATDADKLAEELRDQLVIGALRTFDRDLDSIVLDGATGKVATTHLSSHPVLMDLAPLAPSLEALLRFAAATEELTASRGRFASHGGRFGPKAVTEASESLTDVFDAGAGGEVAAYWRMAALIRPLARIAGPGEGLLLGLPQRLLDEEFGPGAIMRFEDVDFPPALVHEPTRRFLRETGLPEDGLLFQLDTEVPLPALTEYYADERPEEFSADELPATADRLIRLGYLLEDTSLVVDGTSGTILAWSEPDATLRPLNADISTLAFTLWLLHREKSIDAAYDLTDSYEQLAATMAQTLAAVDPIACDPTPTLDGDDGRRYWPEIFEDQTGGTLYA</sequence>
<proteinExistence type="predicted"/>
<dbReference type="InterPro" id="IPR025851">
    <property type="entry name" value="SUKH-4"/>
</dbReference>
<dbReference type="RefSeq" id="WP_153290316.1">
    <property type="nucleotide sequence ID" value="NZ_CP045643.1"/>
</dbReference>
<organism evidence="1 2">
    <name type="scientific">Streptomyces fagopyri</name>
    <dbReference type="NCBI Taxonomy" id="2662397"/>
    <lineage>
        <taxon>Bacteria</taxon>
        <taxon>Bacillati</taxon>
        <taxon>Actinomycetota</taxon>
        <taxon>Actinomycetes</taxon>
        <taxon>Kitasatosporales</taxon>
        <taxon>Streptomycetaceae</taxon>
        <taxon>Streptomyces</taxon>
    </lineage>
</organism>
<gene>
    <name evidence="1" type="ORF">GFH48_24920</name>
</gene>
<evidence type="ECO:0000313" key="2">
    <source>
        <dbReference type="Proteomes" id="UP000326179"/>
    </source>
</evidence>
<evidence type="ECO:0000313" key="1">
    <source>
        <dbReference type="EMBL" id="QFZ76075.1"/>
    </source>
</evidence>
<reference evidence="1 2" key="1">
    <citation type="submission" date="2019-10" db="EMBL/GenBank/DDBJ databases">
        <title>A novel species.</title>
        <authorList>
            <person name="Gao J."/>
        </authorList>
    </citation>
    <scope>NUCLEOTIDE SEQUENCE [LARGE SCALE GENOMIC DNA]</scope>
    <source>
        <strain evidence="1 2">QMT-28</strain>
    </source>
</reference>
<dbReference type="AlphaFoldDB" id="A0A5Q0LG23"/>
<name>A0A5Q0LG23_9ACTN</name>
<dbReference type="KEGG" id="sfy:GFH48_24920"/>
<dbReference type="EMBL" id="CP045643">
    <property type="protein sequence ID" value="QFZ76075.1"/>
    <property type="molecule type" value="Genomic_DNA"/>
</dbReference>
<evidence type="ECO:0008006" key="3">
    <source>
        <dbReference type="Google" id="ProtNLM"/>
    </source>
</evidence>
<dbReference type="Proteomes" id="UP000326179">
    <property type="component" value="Chromosome"/>
</dbReference>
<accession>A0A5Q0LG23</accession>
<protein>
    <recommendedName>
        <fullName evidence="3">SUKH-4 family immunity protein</fullName>
    </recommendedName>
</protein>
<dbReference type="Pfam" id="PF14435">
    <property type="entry name" value="SUKH-4"/>
    <property type="match status" value="2"/>
</dbReference>
<keyword evidence="2" id="KW-1185">Reference proteome</keyword>